<accession>A0AAD6ZEK2</accession>
<proteinExistence type="predicted"/>
<comment type="caution">
    <text evidence="1">The sequence shown here is derived from an EMBL/GenBank/DDBJ whole genome shotgun (WGS) entry which is preliminary data.</text>
</comment>
<keyword evidence="2" id="KW-1185">Reference proteome</keyword>
<dbReference type="GO" id="GO:0003676">
    <property type="term" value="F:nucleic acid binding"/>
    <property type="evidence" value="ECO:0007669"/>
    <property type="project" value="InterPro"/>
</dbReference>
<protein>
    <submittedName>
        <fullName evidence="1">Uncharacterized protein</fullName>
    </submittedName>
</protein>
<evidence type="ECO:0000313" key="2">
    <source>
        <dbReference type="Proteomes" id="UP001218218"/>
    </source>
</evidence>
<dbReference type="AlphaFoldDB" id="A0AAD6ZEK2"/>
<reference evidence="1" key="1">
    <citation type="submission" date="2023-03" db="EMBL/GenBank/DDBJ databases">
        <title>Massive genome expansion in bonnet fungi (Mycena s.s.) driven by repeated elements and novel gene families across ecological guilds.</title>
        <authorList>
            <consortium name="Lawrence Berkeley National Laboratory"/>
            <person name="Harder C.B."/>
            <person name="Miyauchi S."/>
            <person name="Viragh M."/>
            <person name="Kuo A."/>
            <person name="Thoen E."/>
            <person name="Andreopoulos B."/>
            <person name="Lu D."/>
            <person name="Skrede I."/>
            <person name="Drula E."/>
            <person name="Henrissat B."/>
            <person name="Morin E."/>
            <person name="Kohler A."/>
            <person name="Barry K."/>
            <person name="LaButti K."/>
            <person name="Morin E."/>
            <person name="Salamov A."/>
            <person name="Lipzen A."/>
            <person name="Mereny Z."/>
            <person name="Hegedus B."/>
            <person name="Baldrian P."/>
            <person name="Stursova M."/>
            <person name="Weitz H."/>
            <person name="Taylor A."/>
            <person name="Grigoriev I.V."/>
            <person name="Nagy L.G."/>
            <person name="Martin F."/>
            <person name="Kauserud H."/>
        </authorList>
    </citation>
    <scope>NUCLEOTIDE SEQUENCE</scope>
    <source>
        <strain evidence="1">CBHHK002</strain>
    </source>
</reference>
<name>A0AAD6ZEK2_9AGAR</name>
<dbReference type="EMBL" id="JARIHO010000056">
    <property type="protein sequence ID" value="KAJ7318821.1"/>
    <property type="molecule type" value="Genomic_DNA"/>
</dbReference>
<organism evidence="1 2">
    <name type="scientific">Mycena albidolilacea</name>
    <dbReference type="NCBI Taxonomy" id="1033008"/>
    <lineage>
        <taxon>Eukaryota</taxon>
        <taxon>Fungi</taxon>
        <taxon>Dikarya</taxon>
        <taxon>Basidiomycota</taxon>
        <taxon>Agaricomycotina</taxon>
        <taxon>Agaricomycetes</taxon>
        <taxon>Agaricomycetidae</taxon>
        <taxon>Agaricales</taxon>
        <taxon>Marasmiineae</taxon>
        <taxon>Mycenaceae</taxon>
        <taxon>Mycena</taxon>
    </lineage>
</organism>
<dbReference type="Proteomes" id="UP001218218">
    <property type="component" value="Unassembled WGS sequence"/>
</dbReference>
<gene>
    <name evidence="1" type="ORF">DFH08DRAFT_971181</name>
</gene>
<dbReference type="InterPro" id="IPR036397">
    <property type="entry name" value="RNaseH_sf"/>
</dbReference>
<evidence type="ECO:0000313" key="1">
    <source>
        <dbReference type="EMBL" id="KAJ7318821.1"/>
    </source>
</evidence>
<sequence length="153" mass="18098">MASIMNEMMGLSFKDIVRDKQMKGTHPRTIEKSLKKVTEHRGDFYYNGKKGKCRRKQRLPTPDLELIELELQDPESDIVNGHAPLYNYYKSHVVCPIFLVFQQDNDPKHTLKRAKQFFRNEGIDVMEWVLKLSDVSPVENYWAHLKQEIRKHP</sequence>
<dbReference type="Gene3D" id="3.30.420.10">
    <property type="entry name" value="Ribonuclease H-like superfamily/Ribonuclease H"/>
    <property type="match status" value="1"/>
</dbReference>